<dbReference type="Pfam" id="PF09423">
    <property type="entry name" value="PhoD"/>
    <property type="match status" value="1"/>
</dbReference>
<protein>
    <submittedName>
        <fullName evidence="2">Alkaline phosphatase family protein</fullName>
    </submittedName>
</protein>
<dbReference type="EMBL" id="VDLV01000001">
    <property type="protein sequence ID" value="MBA1376262.1"/>
    <property type="molecule type" value="Genomic_DNA"/>
</dbReference>
<name>A0A7V8RH17_9PSED</name>
<dbReference type="InterPro" id="IPR052900">
    <property type="entry name" value="Phospholipid_Metab_Enz"/>
</dbReference>
<organism evidence="2 3">
    <name type="scientific">Pseudomonas brassicacearum subsp. neoaurantiaca</name>
    <dbReference type="NCBI Taxonomy" id="494916"/>
    <lineage>
        <taxon>Bacteria</taxon>
        <taxon>Pseudomonadati</taxon>
        <taxon>Pseudomonadota</taxon>
        <taxon>Gammaproteobacteria</taxon>
        <taxon>Pseudomonadales</taxon>
        <taxon>Pseudomonadaceae</taxon>
        <taxon>Pseudomonas</taxon>
    </lineage>
</organism>
<gene>
    <name evidence="2" type="ORF">FHK92_00205</name>
</gene>
<dbReference type="InterPro" id="IPR029052">
    <property type="entry name" value="Metallo-depent_PP-like"/>
</dbReference>
<dbReference type="CDD" id="cd07389">
    <property type="entry name" value="MPP_PhoD"/>
    <property type="match status" value="1"/>
</dbReference>
<dbReference type="Gene3D" id="3.60.21.70">
    <property type="entry name" value="PhoD-like phosphatase"/>
    <property type="match status" value="1"/>
</dbReference>
<dbReference type="Proteomes" id="UP000572407">
    <property type="component" value="Unassembled WGS sequence"/>
</dbReference>
<evidence type="ECO:0000313" key="2">
    <source>
        <dbReference type="EMBL" id="MBA1376262.1"/>
    </source>
</evidence>
<dbReference type="PANTHER" id="PTHR43606:SF2">
    <property type="entry name" value="ALKALINE PHOSPHATASE FAMILY PROTEIN (AFU_ORTHOLOGUE AFUA_5G03860)"/>
    <property type="match status" value="1"/>
</dbReference>
<reference evidence="2 3" key="1">
    <citation type="submission" date="2019-06" db="EMBL/GenBank/DDBJ databases">
        <title>Analysis of the biodiversity of Brassica napus bacterial endophytes for the selection of potential efficient biofertilizers for rapeseed crops.</title>
        <authorList>
            <person name="Jimenez-Gomez A."/>
            <person name="Saati-Santamaria Z."/>
            <person name="Menendez E."/>
            <person name="Rivas R."/>
            <person name="Mateos P.F."/>
            <person name="Velazquez E."/>
            <person name="Garcia-Fraile P."/>
        </authorList>
    </citation>
    <scope>NUCLEOTIDE SEQUENCE [LARGE SCALE GENOMIC DNA]</scope>
    <source>
        <strain evidence="2 3">CDVBN10</strain>
    </source>
</reference>
<dbReference type="SUPFAM" id="SSF56300">
    <property type="entry name" value="Metallo-dependent phosphatases"/>
    <property type="match status" value="1"/>
</dbReference>
<dbReference type="InterPro" id="IPR038607">
    <property type="entry name" value="PhoD-like_sf"/>
</dbReference>
<dbReference type="PANTHER" id="PTHR43606">
    <property type="entry name" value="PHOSPHATASE, PUTATIVE (AFU_ORTHOLOGUE AFUA_6G08710)-RELATED"/>
    <property type="match status" value="1"/>
</dbReference>
<evidence type="ECO:0000259" key="1">
    <source>
        <dbReference type="Pfam" id="PF09423"/>
    </source>
</evidence>
<feature type="domain" description="PhoD-like phosphatase metallophosphatase" evidence="1">
    <location>
        <begin position="199"/>
        <end position="460"/>
    </location>
</feature>
<dbReference type="InterPro" id="IPR018946">
    <property type="entry name" value="PhoD-like_MPP"/>
</dbReference>
<accession>A0A7V8RH17</accession>
<sequence length="571" mass="63922">MSTLRAPALGPIVGHTTHRSCRLWIAASDCLDRKELDEEVRSIGVLGVVGKNGKVKPGDIFYFRLPREYDRTGTLNLGIDKSLWKDAAEEKKLQPYALDPATTYTVRMASLNQDDAYPNDSNVSSEEIASKLPAPSVWADKLNLENGLGEAFAEATFTTQPAPGQAASPFSFLLGSCRYPGLLWKRKEADRIFRPMLKQHEERPVNLSLMAGDQIYADMFNRLVPIGLADTYEEFQERYHIAFGSRNMRKLLGRVPTYMILDDHEIEDNWSQDRLHQSNGKRILFNLAIGAYMSYQWSHGPRFTDSYVNDPAYGAPASLKRMRTLNLFYDFVCAGYPFFVLDTRTQRFLADLPGLADNHLLGRPSLDPNEPSQLDRVCAWLMHMQQTLGNVPKFIVTSSVFLPNGVDTLLSDEHKEKDDSWPCFPNTRRRILQTMVDGNVQNVIFLSGDIHCSSVAQLEFSAPAAALKSYSIVSSAFYWPFAFADGDPAGYVHDSRAANTQDGFAISPAQGTLHYRAWGFCQDDNFCRVDVDPVAAVLAVQAFDGDGNPIARSHGDGQIRKMPEKLKLAPW</sequence>
<dbReference type="AlphaFoldDB" id="A0A7V8RH17"/>
<dbReference type="RefSeq" id="WP_181286237.1">
    <property type="nucleotide sequence ID" value="NZ_VDLV01000001.1"/>
</dbReference>
<evidence type="ECO:0000313" key="3">
    <source>
        <dbReference type="Proteomes" id="UP000572407"/>
    </source>
</evidence>
<proteinExistence type="predicted"/>
<comment type="caution">
    <text evidence="2">The sequence shown here is derived from an EMBL/GenBank/DDBJ whole genome shotgun (WGS) entry which is preliminary data.</text>
</comment>